<evidence type="ECO:0000259" key="14">
    <source>
        <dbReference type="Pfam" id="PF04446"/>
    </source>
</evidence>
<dbReference type="GO" id="GO:0008193">
    <property type="term" value="F:tRNA guanylyltransferase activity"/>
    <property type="evidence" value="ECO:0007669"/>
    <property type="project" value="UniProtKB-EC"/>
</dbReference>
<keyword evidence="6 16" id="KW-0548">Nucleotidyltransferase</keyword>
<reference evidence="16" key="1">
    <citation type="submission" date="2009-08" db="EMBL/GenBank/DDBJ databases">
        <title>Annotation of Salpingoeca rosetta.</title>
        <authorList>
            <consortium name="The Broad Institute Genome Sequencing Platform"/>
            <person name="Russ C."/>
            <person name="Cuomo C."/>
            <person name="Burger G."/>
            <person name="Gray M.W."/>
            <person name="Holland P.W.H."/>
            <person name="King N."/>
            <person name="Lang F.B.F."/>
            <person name="Roger A.J."/>
            <person name="Ruiz-Trillo I."/>
            <person name="Young S.K."/>
            <person name="Zeng Q."/>
            <person name="Gargeya S."/>
            <person name="Alvarado L."/>
            <person name="Berlin A."/>
            <person name="Chapman S.B."/>
            <person name="Chen Z."/>
            <person name="Freedman E."/>
            <person name="Gellesch M."/>
            <person name="Goldberg J."/>
            <person name="Griggs A."/>
            <person name="Gujja S."/>
            <person name="Heilman E."/>
            <person name="Heiman D."/>
            <person name="Howarth C."/>
            <person name="Mehta T."/>
            <person name="Neiman D."/>
            <person name="Pearson M."/>
            <person name="Roberts A."/>
            <person name="Saif S."/>
            <person name="Shea T."/>
            <person name="Shenoy N."/>
            <person name="Sisk P."/>
            <person name="Stolte C."/>
            <person name="Sykes S."/>
            <person name="White J."/>
            <person name="Yandava C."/>
            <person name="Haas B."/>
            <person name="Nusbaum C."/>
            <person name="Birren B."/>
        </authorList>
    </citation>
    <scope>NUCLEOTIDE SEQUENCE [LARGE SCALE GENOMIC DNA]</scope>
    <source>
        <strain evidence="16">ATCC 50818</strain>
    </source>
</reference>
<sequence>MAKSRFEYVKLFEHHETALPNTWMVVRLDGRGFHRFSALHEFEKPNDARALELMNEAARECMLAFPDIVLAYGESDEMSFVLDRRSNLFKRRKSKVMSTIVSLFSSTYVMRWSRFMRDKEGRPIELQACPHFDARVVCYPTLQNLKDYLSWRQADCHINNLYNTAFWLLVLKKGLTEQEAESRLRGTFSADKNEIMFSECGVNYNNEPAMFRKGSVILWADMEEEVTGQRTMPDGTTKTVTSTRRRRQPVVTAQDMIGPAFWEEHADVFAVETLDCTPGAGSASSKPRRKKAKHQAKKKAEATTHDASAQAQAHEEPEQTEEQQHGQESVIEAKDKRP</sequence>
<evidence type="ECO:0000256" key="2">
    <source>
        <dbReference type="ARBA" id="ARBA00010113"/>
    </source>
</evidence>
<dbReference type="GO" id="GO:0005525">
    <property type="term" value="F:GTP binding"/>
    <property type="evidence" value="ECO:0007669"/>
    <property type="project" value="UniProtKB-KW"/>
</dbReference>
<dbReference type="Proteomes" id="UP000007799">
    <property type="component" value="Unassembled WGS sequence"/>
</dbReference>
<dbReference type="KEGG" id="sre:PTSG_08280"/>
<evidence type="ECO:0000256" key="8">
    <source>
        <dbReference type="ARBA" id="ARBA00022741"/>
    </source>
</evidence>
<dbReference type="OMA" id="WKQHTEI"/>
<evidence type="ECO:0000259" key="15">
    <source>
        <dbReference type="Pfam" id="PF14413"/>
    </source>
</evidence>
<evidence type="ECO:0000256" key="7">
    <source>
        <dbReference type="ARBA" id="ARBA00022723"/>
    </source>
</evidence>
<dbReference type="OrthoDB" id="62560at2759"/>
<evidence type="ECO:0000256" key="12">
    <source>
        <dbReference type="ARBA" id="ARBA00047281"/>
    </source>
</evidence>
<dbReference type="PANTHER" id="PTHR12729">
    <property type="entry name" value="TRNA(HIS) GUANYLYLTRANSFERASE-RELATED"/>
    <property type="match status" value="1"/>
</dbReference>
<evidence type="ECO:0000256" key="9">
    <source>
        <dbReference type="ARBA" id="ARBA00022842"/>
    </source>
</evidence>
<evidence type="ECO:0000313" key="16">
    <source>
        <dbReference type="EMBL" id="EGD77187.1"/>
    </source>
</evidence>
<feature type="compositionally biased region" description="Basic and acidic residues" evidence="13">
    <location>
        <begin position="313"/>
        <end position="338"/>
    </location>
</feature>
<keyword evidence="8" id="KW-0547">Nucleotide-binding</keyword>
<dbReference type="InterPro" id="IPR038469">
    <property type="entry name" value="tRNAHis_GuaTrfase_Thg1_sf"/>
</dbReference>
<dbReference type="EMBL" id="GL832977">
    <property type="protein sequence ID" value="EGD77187.1"/>
    <property type="molecule type" value="Genomic_DNA"/>
</dbReference>
<name>F2UJ88_SALR5</name>
<dbReference type="EC" id="2.7.7.79" evidence="3"/>
<dbReference type="AlphaFoldDB" id="F2UJ88"/>
<feature type="region of interest" description="Disordered" evidence="13">
    <location>
        <begin position="279"/>
        <end position="338"/>
    </location>
</feature>
<keyword evidence="4 16" id="KW-0808">Transferase</keyword>
<dbReference type="eggNOG" id="KOG2721">
    <property type="taxonomic scope" value="Eukaryota"/>
</dbReference>
<keyword evidence="7" id="KW-0479">Metal-binding</keyword>
<evidence type="ECO:0000256" key="1">
    <source>
        <dbReference type="ARBA" id="ARBA00001946"/>
    </source>
</evidence>
<comment type="catalytic activity">
    <reaction evidence="12">
        <text>a 5'-end ribonucleotide-tRNA(His) + GTP + ATP + H2O = a 5'-end phospho-guanosine-ribonucleotide-tRNA(His) + AMP + 2 diphosphate + H(+)</text>
        <dbReference type="Rhea" id="RHEA:54564"/>
        <dbReference type="Rhea" id="RHEA-COMP:14193"/>
        <dbReference type="Rhea" id="RHEA-COMP:14917"/>
        <dbReference type="ChEBI" id="CHEBI:15377"/>
        <dbReference type="ChEBI" id="CHEBI:15378"/>
        <dbReference type="ChEBI" id="CHEBI:30616"/>
        <dbReference type="ChEBI" id="CHEBI:33019"/>
        <dbReference type="ChEBI" id="CHEBI:37565"/>
        <dbReference type="ChEBI" id="CHEBI:138282"/>
        <dbReference type="ChEBI" id="CHEBI:141847"/>
        <dbReference type="ChEBI" id="CHEBI:456215"/>
        <dbReference type="EC" id="2.7.7.79"/>
    </reaction>
</comment>
<comment type="cofactor">
    <cofactor evidence="1">
        <name>Mg(2+)</name>
        <dbReference type="ChEBI" id="CHEBI:18420"/>
    </cofactor>
</comment>
<organism evidence="17">
    <name type="scientific">Salpingoeca rosetta (strain ATCC 50818 / BSB-021)</name>
    <dbReference type="NCBI Taxonomy" id="946362"/>
    <lineage>
        <taxon>Eukaryota</taxon>
        <taxon>Choanoflagellata</taxon>
        <taxon>Craspedida</taxon>
        <taxon>Salpingoecidae</taxon>
        <taxon>Salpingoeca</taxon>
    </lineage>
</organism>
<dbReference type="GO" id="GO:0006400">
    <property type="term" value="P:tRNA modification"/>
    <property type="evidence" value="ECO:0007669"/>
    <property type="project" value="InterPro"/>
</dbReference>
<keyword evidence="10" id="KW-0342">GTP-binding</keyword>
<dbReference type="Pfam" id="PF14413">
    <property type="entry name" value="Thg1C"/>
    <property type="match status" value="1"/>
</dbReference>
<keyword evidence="17" id="KW-1185">Reference proteome</keyword>
<keyword evidence="5" id="KW-0819">tRNA processing</keyword>
<dbReference type="InterPro" id="IPR007537">
    <property type="entry name" value="tRNAHis_GuaTrfase_Thg1"/>
</dbReference>
<gene>
    <name evidence="16" type="ORF">PTSG_08280</name>
</gene>
<protein>
    <recommendedName>
        <fullName evidence="3">tRNA(His) guanylyltransferase</fullName>
        <ecNumber evidence="3">2.7.7.79</ecNumber>
    </recommendedName>
    <alternativeName>
        <fullName evidence="11">tRNA-histidine guanylyltransferase</fullName>
    </alternativeName>
</protein>
<evidence type="ECO:0000256" key="6">
    <source>
        <dbReference type="ARBA" id="ARBA00022695"/>
    </source>
</evidence>
<feature type="domain" description="Thg1 C-terminal" evidence="15">
    <location>
        <begin position="143"/>
        <end position="257"/>
    </location>
</feature>
<dbReference type="RefSeq" id="XP_004990531.1">
    <property type="nucleotide sequence ID" value="XM_004990474.1"/>
</dbReference>
<dbReference type="PANTHER" id="PTHR12729:SF6">
    <property type="entry name" value="TRNA(HIS) GUANYLYLTRANSFERASE-RELATED"/>
    <property type="match status" value="1"/>
</dbReference>
<evidence type="ECO:0000256" key="10">
    <source>
        <dbReference type="ARBA" id="ARBA00023134"/>
    </source>
</evidence>
<dbReference type="InParanoid" id="F2UJ88"/>
<dbReference type="GO" id="GO:0000287">
    <property type="term" value="F:magnesium ion binding"/>
    <property type="evidence" value="ECO:0007669"/>
    <property type="project" value="InterPro"/>
</dbReference>
<evidence type="ECO:0000256" key="4">
    <source>
        <dbReference type="ARBA" id="ARBA00022679"/>
    </source>
</evidence>
<dbReference type="FunCoup" id="F2UJ88">
    <property type="interactions" value="901"/>
</dbReference>
<evidence type="ECO:0000256" key="3">
    <source>
        <dbReference type="ARBA" id="ARBA00012511"/>
    </source>
</evidence>
<proteinExistence type="inferred from homology"/>
<keyword evidence="9" id="KW-0460">Magnesium</keyword>
<comment type="similarity">
    <text evidence="2">Belongs to the tRNA(His) guanylyltransferase family.</text>
</comment>
<dbReference type="Gene3D" id="3.30.70.3000">
    <property type="match status" value="1"/>
</dbReference>
<feature type="domain" description="tRNAHis guanylyltransferase catalytic" evidence="14">
    <location>
        <begin position="6"/>
        <end position="140"/>
    </location>
</feature>
<dbReference type="FunFam" id="3.30.70.3000:FF:000001">
    <property type="entry name" value="tRNA(His) guanylyltransferase"/>
    <property type="match status" value="1"/>
</dbReference>
<dbReference type="Pfam" id="PF04446">
    <property type="entry name" value="Thg1"/>
    <property type="match status" value="1"/>
</dbReference>
<accession>F2UJ88</accession>
<dbReference type="GeneID" id="16071079"/>
<feature type="compositionally biased region" description="Basic residues" evidence="13">
    <location>
        <begin position="286"/>
        <end position="297"/>
    </location>
</feature>
<dbReference type="InterPro" id="IPR025845">
    <property type="entry name" value="Thg1_C_dom"/>
</dbReference>
<dbReference type="STRING" id="946362.F2UJ88"/>
<evidence type="ECO:0000313" key="17">
    <source>
        <dbReference type="Proteomes" id="UP000007799"/>
    </source>
</evidence>
<dbReference type="InterPro" id="IPR024956">
    <property type="entry name" value="tRNAHis_GuaTrfase_cat"/>
</dbReference>
<evidence type="ECO:0000256" key="11">
    <source>
        <dbReference type="ARBA" id="ARBA00032480"/>
    </source>
</evidence>
<evidence type="ECO:0000256" key="5">
    <source>
        <dbReference type="ARBA" id="ARBA00022694"/>
    </source>
</evidence>
<evidence type="ECO:0000256" key="13">
    <source>
        <dbReference type="SAM" id="MobiDB-lite"/>
    </source>
</evidence>